<keyword evidence="1 10" id="KW-0813">Transport</keyword>
<evidence type="ECO:0000256" key="3">
    <source>
        <dbReference type="ARBA" id="ARBA00022723"/>
    </source>
</evidence>
<dbReference type="SUPFAM" id="SSF54862">
    <property type="entry name" value="4Fe-4S ferredoxins"/>
    <property type="match status" value="1"/>
</dbReference>
<sequence>MGSVVAAIMTMGAIGLFFSVIISVAYQKLKVEVDPRVEEILDVLPGANCGACGYPGCANYADAIVKGAPVNRCSVGGMEVAEAIARIMGVSAESIVRKVARVRCRGDRERAVWISEYVGIQSCAAAHLAAGGGKLCNYGCLGFGDCERACPFGAIRVNERGVAEVDENVCIGCGLCVQTCPRGIITLEPVDKRVLVFCVSQDSGKVAKKACKVACIGCGLCAKKSPDAIVVENNCARVVDADKVTDESIEKCPTGAIVRLGSRN</sequence>
<evidence type="ECO:0000259" key="12">
    <source>
        <dbReference type="PROSITE" id="PS51379"/>
    </source>
</evidence>
<organism evidence="14">
    <name type="scientific">Thermodesulforhabdus norvegica</name>
    <dbReference type="NCBI Taxonomy" id="39841"/>
    <lineage>
        <taxon>Bacteria</taxon>
        <taxon>Pseudomonadati</taxon>
        <taxon>Thermodesulfobacteriota</taxon>
        <taxon>Syntrophobacteria</taxon>
        <taxon>Syntrophobacterales</taxon>
        <taxon>Thermodesulforhabdaceae</taxon>
        <taxon>Thermodesulforhabdus</taxon>
    </lineage>
</organism>
<feature type="binding site" evidence="10">
    <location>
        <position position="52"/>
    </location>
    <ligand>
        <name>[4Fe-4S] cluster</name>
        <dbReference type="ChEBI" id="CHEBI:49883"/>
        <label>1</label>
    </ligand>
</feature>
<feature type="domain" description="4Fe-4S ferredoxin-type" evidence="12">
    <location>
        <begin position="132"/>
        <end position="160"/>
    </location>
</feature>
<feature type="binding site" evidence="10">
    <location>
        <position position="73"/>
    </location>
    <ligand>
        <name>[4Fe-4S] cluster</name>
        <dbReference type="ChEBI" id="CHEBI:49883"/>
        <label>1</label>
    </ligand>
</feature>
<dbReference type="GO" id="GO:0009055">
    <property type="term" value="F:electron transfer activity"/>
    <property type="evidence" value="ECO:0007669"/>
    <property type="project" value="InterPro"/>
</dbReference>
<feature type="transmembrane region" description="Helical" evidence="11">
    <location>
        <begin position="6"/>
        <end position="26"/>
    </location>
</feature>
<dbReference type="GO" id="GO:0022900">
    <property type="term" value="P:electron transport chain"/>
    <property type="evidence" value="ECO:0007669"/>
    <property type="project" value="UniProtKB-UniRule"/>
</dbReference>
<evidence type="ECO:0000256" key="2">
    <source>
        <dbReference type="ARBA" id="ARBA00022485"/>
    </source>
</evidence>
<comment type="similarity">
    <text evidence="10">Belongs to the 4Fe4S bacterial-type ferredoxin family. RnfB subfamily.</text>
</comment>
<feature type="region of interest" description="Hydrophobic" evidence="10">
    <location>
        <begin position="1"/>
        <end position="26"/>
    </location>
</feature>
<feature type="binding site" evidence="10">
    <location>
        <position position="49"/>
    </location>
    <ligand>
        <name>[4Fe-4S] cluster</name>
        <dbReference type="ChEBI" id="CHEBI:49883"/>
        <label>1</label>
    </ligand>
</feature>
<evidence type="ECO:0000256" key="10">
    <source>
        <dbReference type="HAMAP-Rule" id="MF_00463"/>
    </source>
</evidence>
<keyword evidence="8 10" id="KW-0411">Iron-sulfur</keyword>
<dbReference type="HAMAP" id="MF_00463">
    <property type="entry name" value="RsxB_RnfB"/>
    <property type="match status" value="1"/>
</dbReference>
<accession>A0A7C1AVY6</accession>
<dbReference type="GO" id="GO:0051539">
    <property type="term" value="F:4 iron, 4 sulfur cluster binding"/>
    <property type="evidence" value="ECO:0007669"/>
    <property type="project" value="UniProtKB-UniRule"/>
</dbReference>
<dbReference type="InterPro" id="IPR007202">
    <property type="entry name" value="4Fe-4S_dom"/>
</dbReference>
<evidence type="ECO:0000313" key="14">
    <source>
        <dbReference type="EMBL" id="HDL89571.1"/>
    </source>
</evidence>
<keyword evidence="6 10" id="KW-0249">Electron transport</keyword>
<proteinExistence type="inferred from homology"/>
<dbReference type="PANTHER" id="PTHR43560:SF1">
    <property type="entry name" value="ION-TRANSLOCATING OXIDOREDUCTASE COMPLEX SUBUNIT B"/>
    <property type="match status" value="1"/>
</dbReference>
<gene>
    <name evidence="10" type="primary">rnfB</name>
    <name evidence="14" type="ORF">ENG14_01545</name>
</gene>
<feature type="binding site" evidence="10">
    <location>
        <position position="173"/>
    </location>
    <ligand>
        <name>[4Fe-4S] cluster</name>
        <dbReference type="ChEBI" id="CHEBI:49883"/>
        <label>3</label>
    </ligand>
</feature>
<dbReference type="InterPro" id="IPR017896">
    <property type="entry name" value="4Fe4S_Fe-S-bd"/>
</dbReference>
<dbReference type="PROSITE" id="PS00198">
    <property type="entry name" value="4FE4S_FER_1"/>
    <property type="match status" value="1"/>
</dbReference>
<feature type="binding site" evidence="10">
    <location>
        <position position="170"/>
    </location>
    <ligand>
        <name>[4Fe-4S] cluster</name>
        <dbReference type="ChEBI" id="CHEBI:49883"/>
        <label>3</label>
    </ligand>
</feature>
<dbReference type="AlphaFoldDB" id="A0A7C1AVY6"/>
<feature type="domain" description="4Fe-4S" evidence="13">
    <location>
        <begin position="32"/>
        <end position="90"/>
    </location>
</feature>
<dbReference type="InterPro" id="IPR010207">
    <property type="entry name" value="Elect_transpt_cplx_RnfB/RsxB"/>
</dbReference>
<keyword evidence="5 10" id="KW-1278">Translocase</keyword>
<name>A0A7C1AVY6_9BACT</name>
<dbReference type="GO" id="GO:0046872">
    <property type="term" value="F:metal ion binding"/>
    <property type="evidence" value="ECO:0007669"/>
    <property type="project" value="UniProtKB-KW"/>
</dbReference>
<protein>
    <recommendedName>
        <fullName evidence="10">Ion-translocating oxidoreductase complex subunit B</fullName>
        <ecNumber evidence="10">7.-.-.-</ecNumber>
    </recommendedName>
    <alternativeName>
        <fullName evidence="10">Rnf electron transport complex subunit B</fullName>
    </alternativeName>
</protein>
<feature type="binding site" evidence="10">
    <location>
        <position position="146"/>
    </location>
    <ligand>
        <name>[4Fe-4S] cluster</name>
        <dbReference type="ChEBI" id="CHEBI:49883"/>
        <label>2</label>
    </ligand>
</feature>
<keyword evidence="11" id="KW-0812">Transmembrane</keyword>
<feature type="binding site" evidence="10">
    <location>
        <position position="136"/>
    </location>
    <ligand>
        <name>[4Fe-4S] cluster</name>
        <dbReference type="ChEBI" id="CHEBI:49883"/>
        <label>2</label>
    </ligand>
</feature>
<feature type="binding site" evidence="10">
    <location>
        <position position="150"/>
    </location>
    <ligand>
        <name>[4Fe-4S] cluster</name>
        <dbReference type="ChEBI" id="CHEBI:49883"/>
        <label>3</label>
    </ligand>
</feature>
<keyword evidence="10" id="KW-1003">Cell membrane</keyword>
<dbReference type="CDD" id="cd10549">
    <property type="entry name" value="MtMvhB_like"/>
    <property type="match status" value="1"/>
</dbReference>
<dbReference type="NCBIfam" id="TIGR01944">
    <property type="entry name" value="rnfB"/>
    <property type="match status" value="1"/>
</dbReference>
<evidence type="ECO:0000256" key="8">
    <source>
        <dbReference type="ARBA" id="ARBA00023014"/>
    </source>
</evidence>
<keyword evidence="3 10" id="KW-0479">Metal-binding</keyword>
<dbReference type="PROSITE" id="PS51379">
    <property type="entry name" value="4FE4S_FER_2"/>
    <property type="match status" value="3"/>
</dbReference>
<dbReference type="InterPro" id="IPR017900">
    <property type="entry name" value="4Fe4S_Fe_S_CS"/>
</dbReference>
<feature type="binding site" evidence="10">
    <location>
        <position position="140"/>
    </location>
    <ligand>
        <name>[4Fe-4S] cluster</name>
        <dbReference type="ChEBI" id="CHEBI:49883"/>
        <label>2</label>
    </ligand>
</feature>
<evidence type="ECO:0000256" key="9">
    <source>
        <dbReference type="ARBA" id="ARBA00023136"/>
    </source>
</evidence>
<keyword evidence="2 10" id="KW-0004">4Fe-4S</keyword>
<dbReference type="Pfam" id="PF04060">
    <property type="entry name" value="FeS"/>
    <property type="match status" value="1"/>
</dbReference>
<keyword evidence="4 10" id="KW-0677">Repeat</keyword>
<evidence type="ECO:0000256" key="7">
    <source>
        <dbReference type="ARBA" id="ARBA00023004"/>
    </source>
</evidence>
<dbReference type="Gene3D" id="3.30.70.20">
    <property type="match status" value="1"/>
</dbReference>
<evidence type="ECO:0000256" key="11">
    <source>
        <dbReference type="SAM" id="Phobius"/>
    </source>
</evidence>
<dbReference type="InterPro" id="IPR050395">
    <property type="entry name" value="4Fe4S_Ferredoxin_RnfB"/>
</dbReference>
<comment type="cofactor">
    <cofactor evidence="10">
        <name>[4Fe-4S] cluster</name>
        <dbReference type="ChEBI" id="CHEBI:49883"/>
    </cofactor>
    <text evidence="10">Binds 3 [4Fe-4S] clusters.</text>
</comment>
<dbReference type="EMBL" id="DQZW01000076">
    <property type="protein sequence ID" value="HDL89571.1"/>
    <property type="molecule type" value="Genomic_DNA"/>
</dbReference>
<comment type="subcellular location">
    <subcellularLocation>
        <location evidence="10">Cell membrane</location>
    </subcellularLocation>
</comment>
<dbReference type="EC" id="7.-.-.-" evidence="10"/>
<reference evidence="14" key="1">
    <citation type="journal article" date="2020" name="mSystems">
        <title>Genome- and Community-Level Interaction Insights into Carbon Utilization and Element Cycling Functions of Hydrothermarchaeota in Hydrothermal Sediment.</title>
        <authorList>
            <person name="Zhou Z."/>
            <person name="Liu Y."/>
            <person name="Xu W."/>
            <person name="Pan J."/>
            <person name="Luo Z.H."/>
            <person name="Li M."/>
        </authorList>
    </citation>
    <scope>NUCLEOTIDE SEQUENCE [LARGE SCALE GENOMIC DNA]</scope>
    <source>
        <strain evidence="14">HyVt-19</strain>
    </source>
</reference>
<evidence type="ECO:0000256" key="5">
    <source>
        <dbReference type="ARBA" id="ARBA00022967"/>
    </source>
</evidence>
<dbReference type="PROSITE" id="PS51656">
    <property type="entry name" value="4FE4S"/>
    <property type="match status" value="1"/>
</dbReference>
<evidence type="ECO:0000256" key="1">
    <source>
        <dbReference type="ARBA" id="ARBA00022448"/>
    </source>
</evidence>
<feature type="binding site" evidence="10">
    <location>
        <position position="57"/>
    </location>
    <ligand>
        <name>[4Fe-4S] cluster</name>
        <dbReference type="ChEBI" id="CHEBI:49883"/>
        <label>1</label>
    </ligand>
</feature>
<evidence type="ECO:0000256" key="4">
    <source>
        <dbReference type="ARBA" id="ARBA00022737"/>
    </source>
</evidence>
<keyword evidence="11" id="KW-1133">Transmembrane helix</keyword>
<comment type="function">
    <text evidence="10">Part of a membrane-bound complex that couples electron transfer with translocation of ions across the membrane.</text>
</comment>
<comment type="caution">
    <text evidence="10">Lacks conserved residue(s) required for the propagation of feature annotation.</text>
</comment>
<dbReference type="Proteomes" id="UP000886355">
    <property type="component" value="Unassembled WGS sequence"/>
</dbReference>
<feature type="binding site" evidence="10">
    <location>
        <position position="180"/>
    </location>
    <ligand>
        <name>[4Fe-4S] cluster</name>
        <dbReference type="ChEBI" id="CHEBI:49883"/>
        <label>2</label>
    </ligand>
</feature>
<dbReference type="PANTHER" id="PTHR43560">
    <property type="entry name" value="ION-TRANSLOCATING OXIDOREDUCTASE COMPLEX SUBUNIT B"/>
    <property type="match status" value="1"/>
</dbReference>
<comment type="subunit">
    <text evidence="10">The complex is composed of six subunits: RnfA, RnfB, RnfC, RnfD, RnfE and RnfG.</text>
</comment>
<dbReference type="Gene3D" id="1.10.15.40">
    <property type="entry name" value="Electron transport complex subunit B, putative Fe-S cluster"/>
    <property type="match status" value="1"/>
</dbReference>
<keyword evidence="7 10" id="KW-0408">Iron</keyword>
<comment type="caution">
    <text evidence="14">The sequence shown here is derived from an EMBL/GenBank/DDBJ whole genome shotgun (WGS) entry which is preliminary data.</text>
</comment>
<keyword evidence="9 10" id="KW-0472">Membrane</keyword>
<dbReference type="Pfam" id="PF12838">
    <property type="entry name" value="Fer4_7"/>
    <property type="match status" value="1"/>
</dbReference>
<feature type="domain" description="4Fe-4S ferredoxin-type" evidence="12">
    <location>
        <begin position="161"/>
        <end position="190"/>
    </location>
</feature>
<evidence type="ECO:0000256" key="6">
    <source>
        <dbReference type="ARBA" id="ARBA00022982"/>
    </source>
</evidence>
<evidence type="ECO:0000259" key="13">
    <source>
        <dbReference type="PROSITE" id="PS51656"/>
    </source>
</evidence>
<dbReference type="GO" id="GO:0005886">
    <property type="term" value="C:plasma membrane"/>
    <property type="evidence" value="ECO:0007669"/>
    <property type="project" value="UniProtKB-SubCell"/>
</dbReference>
<feature type="domain" description="4Fe-4S ferredoxin-type" evidence="12">
    <location>
        <begin position="204"/>
        <end position="234"/>
    </location>
</feature>
<feature type="binding site" evidence="10">
    <location>
        <position position="176"/>
    </location>
    <ligand>
        <name>[4Fe-4S] cluster</name>
        <dbReference type="ChEBI" id="CHEBI:49883"/>
        <label>3</label>
    </ligand>
</feature>